<reference evidence="1" key="1">
    <citation type="journal article" date="2024" name="BMC Genomics">
        <title>Functional annotation of a divergent genome using sequence and structure-based similarity.</title>
        <authorList>
            <person name="Svedberg D."/>
            <person name="Winiger R.R."/>
            <person name="Berg A."/>
            <person name="Sharma H."/>
            <person name="Tellgren-Roth C."/>
            <person name="Debrunner-Vossbrinck B.A."/>
            <person name="Vossbrinck C.R."/>
            <person name="Barandun J."/>
        </authorList>
    </citation>
    <scope>NUCLEOTIDE SEQUENCE</scope>
    <source>
        <strain evidence="1">Illinois isolate</strain>
    </source>
</reference>
<keyword evidence="2" id="KW-1185">Reference proteome</keyword>
<gene>
    <name evidence="1" type="ORF">VNE69_11106</name>
</gene>
<proteinExistence type="predicted"/>
<organism evidence="1 2">
    <name type="scientific">Vairimorpha necatrix</name>
    <dbReference type="NCBI Taxonomy" id="6039"/>
    <lineage>
        <taxon>Eukaryota</taxon>
        <taxon>Fungi</taxon>
        <taxon>Fungi incertae sedis</taxon>
        <taxon>Microsporidia</taxon>
        <taxon>Nosematidae</taxon>
        <taxon>Vairimorpha</taxon>
    </lineage>
</organism>
<dbReference type="GeneID" id="90542780"/>
<protein>
    <submittedName>
        <fullName evidence="1">Uncharacterized protein</fullName>
    </submittedName>
</protein>
<dbReference type="EMBL" id="CP142736">
    <property type="protein sequence ID" value="WUR04940.1"/>
    <property type="molecule type" value="Genomic_DNA"/>
</dbReference>
<dbReference type="RefSeq" id="XP_065331085.1">
    <property type="nucleotide sequence ID" value="XM_065475013.1"/>
</dbReference>
<sequence length="142" mass="16304">MTKISAIKFFVKIDGKDAKLILDSEIKEDATVDVKLANNQTETMKLQVLQEGSDEMILGTEFLHGNGFILNYKLGLEEYKNRIISFHDKSKECKLDNLLFEKLSLVTEIELKFNKTMDLYKLNNDSIKCIKTNTLLLPLDEI</sequence>
<dbReference type="KEGG" id="vnx:VNE69_11106"/>
<dbReference type="AlphaFoldDB" id="A0AAX4JG46"/>
<dbReference type="Proteomes" id="UP001334084">
    <property type="component" value="Chromosome 11"/>
</dbReference>
<evidence type="ECO:0000313" key="1">
    <source>
        <dbReference type="EMBL" id="WUR04940.1"/>
    </source>
</evidence>
<accession>A0AAX4JG46</accession>
<name>A0AAX4JG46_9MICR</name>
<evidence type="ECO:0000313" key="2">
    <source>
        <dbReference type="Proteomes" id="UP001334084"/>
    </source>
</evidence>